<organism evidence="3 4">
    <name type="scientific">Thalassobacillus cyri</name>
    <dbReference type="NCBI Taxonomy" id="571932"/>
    <lineage>
        <taxon>Bacteria</taxon>
        <taxon>Bacillati</taxon>
        <taxon>Bacillota</taxon>
        <taxon>Bacilli</taxon>
        <taxon>Bacillales</taxon>
        <taxon>Bacillaceae</taxon>
        <taxon>Thalassobacillus</taxon>
    </lineage>
</organism>
<feature type="transmembrane region" description="Helical" evidence="1">
    <location>
        <begin position="130"/>
        <end position="151"/>
    </location>
</feature>
<dbReference type="RefSeq" id="WP_093046261.1">
    <property type="nucleotide sequence ID" value="NZ_FNQR01000018.1"/>
</dbReference>
<feature type="transmembrane region" description="Helical" evidence="1">
    <location>
        <begin position="306"/>
        <end position="339"/>
    </location>
</feature>
<evidence type="ECO:0000256" key="1">
    <source>
        <dbReference type="SAM" id="Phobius"/>
    </source>
</evidence>
<feature type="transmembrane region" description="Helical" evidence="1">
    <location>
        <begin position="191"/>
        <end position="219"/>
    </location>
</feature>
<gene>
    <name evidence="3" type="ORF">SAMN05421743_11847</name>
</gene>
<feature type="transmembrane region" description="Helical" evidence="1">
    <location>
        <begin position="157"/>
        <end position="179"/>
    </location>
</feature>
<proteinExistence type="predicted"/>
<dbReference type="EMBL" id="FNQR01000018">
    <property type="protein sequence ID" value="SEB12831.1"/>
    <property type="molecule type" value="Genomic_DNA"/>
</dbReference>
<dbReference type="NCBIfam" id="TIGR02829">
    <property type="entry name" value="spore_III_AE"/>
    <property type="match status" value="1"/>
</dbReference>
<keyword evidence="2" id="KW-0732">Signal</keyword>
<protein>
    <submittedName>
        <fullName evidence="3">Stage III sporulation protein AE</fullName>
    </submittedName>
</protein>
<dbReference type="OrthoDB" id="2373222at2"/>
<dbReference type="Pfam" id="PF09546">
    <property type="entry name" value="Spore_III_AE"/>
    <property type="match status" value="1"/>
</dbReference>
<feature type="transmembrane region" description="Helical" evidence="1">
    <location>
        <begin position="101"/>
        <end position="118"/>
    </location>
</feature>
<evidence type="ECO:0000313" key="4">
    <source>
        <dbReference type="Proteomes" id="UP000198584"/>
    </source>
</evidence>
<accession>A0A1H4GU24</accession>
<dbReference type="InterPro" id="IPR014194">
    <property type="entry name" value="Spore_III_AE"/>
</dbReference>
<feature type="signal peptide" evidence="2">
    <location>
        <begin position="1"/>
        <end position="25"/>
    </location>
</feature>
<keyword evidence="1" id="KW-0812">Transmembrane</keyword>
<dbReference type="STRING" id="571932.SAMN05421743_11847"/>
<feature type="chain" id="PRO_5011656483" evidence="2">
    <location>
        <begin position="26"/>
        <end position="390"/>
    </location>
</feature>
<reference evidence="3 4" key="1">
    <citation type="submission" date="2016-10" db="EMBL/GenBank/DDBJ databases">
        <authorList>
            <person name="de Groot N.N."/>
        </authorList>
    </citation>
    <scope>NUCLEOTIDE SEQUENCE [LARGE SCALE GENOMIC DNA]</scope>
    <source>
        <strain evidence="3 4">CCM7597</strain>
    </source>
</reference>
<dbReference type="Proteomes" id="UP000198584">
    <property type="component" value="Unassembled WGS sequence"/>
</dbReference>
<dbReference type="AlphaFoldDB" id="A0A1H4GU24"/>
<name>A0A1H4GU24_9BACI</name>
<evidence type="ECO:0000256" key="2">
    <source>
        <dbReference type="SAM" id="SignalP"/>
    </source>
</evidence>
<evidence type="ECO:0000313" key="3">
    <source>
        <dbReference type="EMBL" id="SEB12831.1"/>
    </source>
</evidence>
<keyword evidence="1" id="KW-1133">Transmembrane helix</keyword>
<feature type="transmembrane region" description="Helical" evidence="1">
    <location>
        <begin position="359"/>
        <end position="382"/>
    </location>
</feature>
<sequence>MIKPSLVSLLLILFFLLIPAGQTFAEVSHPTGPEPLMENIDFRELNEYWSSIVREYGGYLPELKQMNIKEMAEQTSEVTITDWLTGFLKYFFHELIANGKLLGSLIFLTLFITVLQTLQSAFEQTAVSKVAYMIVYLVLIMLALNSFHLAVSYTSDAIDAMSAFIIGLLPLLLGIMATFGHMVSLSFFHPIIIFLIQVSGVLISKVILPLFYLSALLLMTSSLTDKYKVDQLAQLLRNVGLGLLGTFLTIFLGVISVQGAATAIQDGVAMKTARFVTGNFVPVIGRLFTDATDTVLGASLLLKNTIGLAGVIIVIGLALFPALKVLAIALTFKVAAAVLQPIGNGPVVTSISIISKHILYIFACLLTVTFMFFLLIAILVAASNLTMMVR</sequence>
<keyword evidence="4" id="KW-1185">Reference proteome</keyword>
<feature type="transmembrane region" description="Helical" evidence="1">
    <location>
        <begin position="239"/>
        <end position="264"/>
    </location>
</feature>
<keyword evidence="1" id="KW-0472">Membrane</keyword>